<dbReference type="InterPro" id="IPR016694">
    <property type="entry name" value="UCP017292"/>
</dbReference>
<sequence length="112" mass="12672">MINAEVMKMVKGSLVDDETRCTHYHSQLDIIAIKFWCCKEYYPCHICHAEHADHRAQVWPAEMFDEKAVLCGKCGNELTIHDYLECGSVCPECKGSFNPGCSAHAGLYFQVL</sequence>
<proteinExistence type="predicted"/>
<accession>A0ABZ2NG39</accession>
<evidence type="ECO:0000259" key="4">
    <source>
        <dbReference type="PROSITE" id="PS51266"/>
    </source>
</evidence>
<dbReference type="SUPFAM" id="SSF161219">
    <property type="entry name" value="CHY zinc finger-like"/>
    <property type="match status" value="1"/>
</dbReference>
<evidence type="ECO:0000313" key="6">
    <source>
        <dbReference type="Proteomes" id="UP001377337"/>
    </source>
</evidence>
<dbReference type="Proteomes" id="UP001377337">
    <property type="component" value="Chromosome"/>
</dbReference>
<keyword evidence="6" id="KW-1185">Reference proteome</keyword>
<keyword evidence="2" id="KW-0863">Zinc-finger</keyword>
<evidence type="ECO:0000313" key="5">
    <source>
        <dbReference type="EMBL" id="WXB96172.1"/>
    </source>
</evidence>
<keyword evidence="3" id="KW-0862">Zinc</keyword>
<name>A0ABZ2NG39_9BACI</name>
<evidence type="ECO:0000256" key="3">
    <source>
        <dbReference type="ARBA" id="ARBA00022833"/>
    </source>
</evidence>
<evidence type="ECO:0000256" key="2">
    <source>
        <dbReference type="ARBA" id="ARBA00022771"/>
    </source>
</evidence>
<feature type="domain" description="CHY-type" evidence="4">
    <location>
        <begin position="14"/>
        <end position="95"/>
    </location>
</feature>
<dbReference type="PROSITE" id="PS51266">
    <property type="entry name" value="ZF_CHY"/>
    <property type="match status" value="1"/>
</dbReference>
<dbReference type="PANTHER" id="PTHR28082:SF1">
    <property type="entry name" value="HELPER OF TIM PROTEIN 13"/>
    <property type="match status" value="1"/>
</dbReference>
<keyword evidence="1" id="KW-0479">Metal-binding</keyword>
<dbReference type="Pfam" id="PF05495">
    <property type="entry name" value="zf-CHY"/>
    <property type="match status" value="1"/>
</dbReference>
<reference evidence="5 6" key="1">
    <citation type="submission" date="2024-02" db="EMBL/GenBank/DDBJ databases">
        <title>Seven novel Bacillus-like species.</title>
        <authorList>
            <person name="Liu G."/>
        </authorList>
    </citation>
    <scope>NUCLEOTIDE SEQUENCE [LARGE SCALE GENOMIC DNA]</scope>
    <source>
        <strain evidence="5 6">FJAT-52054</strain>
    </source>
</reference>
<dbReference type="InterPro" id="IPR037274">
    <property type="entry name" value="Znf_CHY_sf"/>
</dbReference>
<gene>
    <name evidence="5" type="ORF">WCV65_16760</name>
</gene>
<dbReference type="InterPro" id="IPR008913">
    <property type="entry name" value="Znf_CHY"/>
</dbReference>
<dbReference type="PIRSF" id="PIRSF017292">
    <property type="entry name" value="UCP017292_Znf_CHY"/>
    <property type="match status" value="1"/>
</dbReference>
<protein>
    <submittedName>
        <fullName evidence="5">CHY zinc finger protein</fullName>
    </submittedName>
</protein>
<dbReference type="EMBL" id="CP147407">
    <property type="protein sequence ID" value="WXB96172.1"/>
    <property type="molecule type" value="Genomic_DNA"/>
</dbReference>
<dbReference type="InterPro" id="IPR052604">
    <property type="entry name" value="Mito_Tim_assembly_helper"/>
</dbReference>
<dbReference type="PANTHER" id="PTHR28082">
    <property type="entry name" value="ZINC FINGER PROTEIN"/>
    <property type="match status" value="1"/>
</dbReference>
<organism evidence="5 6">
    <name type="scientific">Metabacillus sediminis</name>
    <dbReference type="NCBI Taxonomy" id="3117746"/>
    <lineage>
        <taxon>Bacteria</taxon>
        <taxon>Bacillati</taxon>
        <taxon>Bacillota</taxon>
        <taxon>Bacilli</taxon>
        <taxon>Bacillales</taxon>
        <taxon>Bacillaceae</taxon>
        <taxon>Metabacillus</taxon>
    </lineage>
</organism>
<dbReference type="RefSeq" id="WP_231889970.1">
    <property type="nucleotide sequence ID" value="NZ_CP147407.1"/>
</dbReference>
<evidence type="ECO:0000256" key="1">
    <source>
        <dbReference type="ARBA" id="ARBA00022723"/>
    </source>
</evidence>